<dbReference type="AlphaFoldDB" id="A0A8J6PBR7"/>
<feature type="transmembrane region" description="Helical" evidence="5">
    <location>
        <begin position="224"/>
        <end position="246"/>
    </location>
</feature>
<keyword evidence="4 5" id="KW-0472">Membrane</keyword>
<evidence type="ECO:0000256" key="2">
    <source>
        <dbReference type="ARBA" id="ARBA00022692"/>
    </source>
</evidence>
<reference evidence="7" key="1">
    <citation type="submission" date="2020-09" db="EMBL/GenBank/DDBJ databases">
        <title>Taishania pollutisoli gen. nov., sp. nov., Isolated from Tetrabromobisphenol A-Contaminated Soil.</title>
        <authorList>
            <person name="Chen Q."/>
        </authorList>
    </citation>
    <scope>NUCLEOTIDE SEQUENCE</scope>
    <source>
        <strain evidence="7">CZZ-1</strain>
    </source>
</reference>
<evidence type="ECO:0000313" key="7">
    <source>
        <dbReference type="EMBL" id="MBC9811952.1"/>
    </source>
</evidence>
<keyword evidence="2 5" id="KW-0812">Transmembrane</keyword>
<keyword evidence="8" id="KW-1185">Reference proteome</keyword>
<dbReference type="EMBL" id="JACVEL010000003">
    <property type="protein sequence ID" value="MBC9811952.1"/>
    <property type="molecule type" value="Genomic_DNA"/>
</dbReference>
<evidence type="ECO:0000313" key="8">
    <source>
        <dbReference type="Proteomes" id="UP000652681"/>
    </source>
</evidence>
<feature type="transmembrane region" description="Helical" evidence="5">
    <location>
        <begin position="12"/>
        <end position="41"/>
    </location>
</feature>
<feature type="transmembrane region" description="Helical" evidence="5">
    <location>
        <begin position="53"/>
        <end position="72"/>
    </location>
</feature>
<dbReference type="GO" id="GO:0016874">
    <property type="term" value="F:ligase activity"/>
    <property type="evidence" value="ECO:0007669"/>
    <property type="project" value="UniProtKB-KW"/>
</dbReference>
<dbReference type="RefSeq" id="WP_216713723.1">
    <property type="nucleotide sequence ID" value="NZ_JACVEL010000003.1"/>
</dbReference>
<feature type="transmembrane region" description="Helical" evidence="5">
    <location>
        <begin position="104"/>
        <end position="126"/>
    </location>
</feature>
<keyword evidence="3 5" id="KW-1133">Transmembrane helix</keyword>
<organism evidence="7 8">
    <name type="scientific">Taishania pollutisoli</name>
    <dbReference type="NCBI Taxonomy" id="2766479"/>
    <lineage>
        <taxon>Bacteria</taxon>
        <taxon>Pseudomonadati</taxon>
        <taxon>Bacteroidota</taxon>
        <taxon>Flavobacteriia</taxon>
        <taxon>Flavobacteriales</taxon>
        <taxon>Crocinitomicaceae</taxon>
        <taxon>Taishania</taxon>
    </lineage>
</organism>
<dbReference type="InterPro" id="IPR051533">
    <property type="entry name" value="WaaL-like"/>
</dbReference>
<feature type="transmembrane region" description="Helical" evidence="5">
    <location>
        <begin position="388"/>
        <end position="404"/>
    </location>
</feature>
<name>A0A8J6PBR7_9FLAO</name>
<dbReference type="Proteomes" id="UP000652681">
    <property type="component" value="Unassembled WGS sequence"/>
</dbReference>
<protein>
    <submittedName>
        <fullName evidence="7">O-antigen ligase family protein</fullName>
    </submittedName>
</protein>
<dbReference type="Pfam" id="PF04932">
    <property type="entry name" value="Wzy_C"/>
    <property type="match status" value="1"/>
</dbReference>
<evidence type="ECO:0000256" key="3">
    <source>
        <dbReference type="ARBA" id="ARBA00022989"/>
    </source>
</evidence>
<gene>
    <name evidence="7" type="ORF">H9Y05_05620</name>
</gene>
<evidence type="ECO:0000256" key="1">
    <source>
        <dbReference type="ARBA" id="ARBA00004141"/>
    </source>
</evidence>
<keyword evidence="7" id="KW-0436">Ligase</keyword>
<comment type="caution">
    <text evidence="7">The sequence shown here is derived from an EMBL/GenBank/DDBJ whole genome shotgun (WGS) entry which is preliminary data.</text>
</comment>
<comment type="subcellular location">
    <subcellularLocation>
        <location evidence="1">Membrane</location>
        <topology evidence="1">Multi-pass membrane protein</topology>
    </subcellularLocation>
</comment>
<dbReference type="PANTHER" id="PTHR37422">
    <property type="entry name" value="TEICHURONIC ACID BIOSYNTHESIS PROTEIN TUAE"/>
    <property type="match status" value="1"/>
</dbReference>
<evidence type="ECO:0000256" key="4">
    <source>
        <dbReference type="ARBA" id="ARBA00023136"/>
    </source>
</evidence>
<dbReference type="InterPro" id="IPR007016">
    <property type="entry name" value="O-antigen_ligase-rel_domated"/>
</dbReference>
<dbReference type="GO" id="GO:0016020">
    <property type="term" value="C:membrane"/>
    <property type="evidence" value="ECO:0007669"/>
    <property type="project" value="UniProtKB-SubCell"/>
</dbReference>
<evidence type="ECO:0000256" key="5">
    <source>
        <dbReference type="SAM" id="Phobius"/>
    </source>
</evidence>
<feature type="transmembrane region" description="Helical" evidence="5">
    <location>
        <begin position="335"/>
        <end position="356"/>
    </location>
</feature>
<feature type="domain" description="O-antigen ligase-related" evidence="6">
    <location>
        <begin position="187"/>
        <end position="347"/>
    </location>
</feature>
<accession>A0A8J6PBR7</accession>
<evidence type="ECO:0000259" key="6">
    <source>
        <dbReference type="Pfam" id="PF04932"/>
    </source>
</evidence>
<proteinExistence type="predicted"/>
<feature type="transmembrane region" description="Helical" evidence="5">
    <location>
        <begin position="153"/>
        <end position="171"/>
    </location>
</feature>
<dbReference type="PANTHER" id="PTHR37422:SF17">
    <property type="entry name" value="O-ANTIGEN LIGASE"/>
    <property type="match status" value="1"/>
</dbReference>
<sequence>MKQFVVRYALELLLCLVFICLFNVPKFAPVSLALTIVWILVAAIRKQLVFKPNYPAAGFVLLYGAYALGIVWTKDAELSRFYLENKLSFVIIPILFGFSKKSGFNFSIVLKGLILSILLAFFWGIAKGIPCYLHYQSFPWCFMKSHLSSTIHPTYMAAGAQMAIVSVFLLLKKKELNKKMAMSIITLLVVYTFLLMSLSGVLFFLLLSATYILFKIAQRKSRRFVVSMVIVLLAFFSGLFLFTPFLKKDIYEAEQNIQLFFSSQEEFVHHFPETPSSSQVRLVLWLASIEEIQEHPLGVGTGNVDYYLGGNLKEKGLNELATHNYNPHNQFLHTWLEIGVAGFFILISILVAGIRWGIKKKNIMAVILLANLTFNCLFESMLQQQSGIIFYPLLLMIIHIYVESEKKAHD</sequence>
<feature type="transmembrane region" description="Helical" evidence="5">
    <location>
        <begin position="183"/>
        <end position="212"/>
    </location>
</feature>